<proteinExistence type="predicted"/>
<keyword evidence="3" id="KW-1185">Reference proteome</keyword>
<comment type="caution">
    <text evidence="2">The sequence shown here is derived from an EMBL/GenBank/DDBJ whole genome shotgun (WGS) entry which is preliminary data.</text>
</comment>
<dbReference type="EMBL" id="JAPFFF010000037">
    <property type="protein sequence ID" value="KAK8842545.1"/>
    <property type="molecule type" value="Genomic_DNA"/>
</dbReference>
<feature type="compositionally biased region" description="Basic residues" evidence="1">
    <location>
        <begin position="492"/>
        <end position="502"/>
    </location>
</feature>
<evidence type="ECO:0000313" key="2">
    <source>
        <dbReference type="EMBL" id="KAK8842545.1"/>
    </source>
</evidence>
<name>A0ABR2H8J5_9EUKA</name>
<feature type="region of interest" description="Disordered" evidence="1">
    <location>
        <begin position="461"/>
        <end position="502"/>
    </location>
</feature>
<feature type="compositionally biased region" description="Polar residues" evidence="1">
    <location>
        <begin position="463"/>
        <end position="476"/>
    </location>
</feature>
<keyword evidence="2" id="KW-0121">Carboxypeptidase</keyword>
<keyword evidence="2" id="KW-0645">Protease</keyword>
<accession>A0ABR2H8J5</accession>
<keyword evidence="2" id="KW-0378">Hydrolase</keyword>
<dbReference type="InterPro" id="IPR007145">
    <property type="entry name" value="MAP65_Ase1_PRC1"/>
</dbReference>
<dbReference type="PANTHER" id="PTHR19321">
    <property type="entry name" value="PROTEIN REGULATOR OF CYTOKINESIS 1 PRC1-RELATED"/>
    <property type="match status" value="1"/>
</dbReference>
<evidence type="ECO:0000256" key="1">
    <source>
        <dbReference type="SAM" id="MobiDB-lite"/>
    </source>
</evidence>
<dbReference type="Proteomes" id="UP001470230">
    <property type="component" value="Unassembled WGS sequence"/>
</dbReference>
<sequence length="502" mass="58805">MSEEEESTYFEIFNEPIPKELPPKTITFVIDPTLRDIWTRCGYRDPEIAIETNRLDIALTKTYLEFMAEAAGKFDELIHKIHDHKKEFQRLKKVYGDTTSKLEVSDHLTLLEQENLTNREIEKLHKKYAPRVELLQKLYWKCKKHFDKLGIEDDARGDYKELGNTDYTQERVNGFKDMLASLKREESNRFNIYKSCEKSIRSISQEIDESLSDQVVFVLANELVDTDSIKVLTEASEDLMALKIQRYQEYDDLVAKVQRSYSVLLIPPEDQVKISNTPTRGAISTLRAEWKRLQDYQNENRDLLIDKFQDEIDHICDEMRVPIKLRPKYIGNNQDEKLNFLETTLQSLRERLAKTQPIIELLTQIEEIKEMVIPKTTDSQNPNISQQLIDHQIQQKIDTEIRPLEKQLLALLIEFRKDNGFDFQFEGVTYIDTLSQTYLADDTEKFGTTVLDHKTPATKTVKIPTTSPRATSYMNQKSPKKYVSKKSPYTPKRTKRKPLFEE</sequence>
<organism evidence="2 3">
    <name type="scientific">Tritrichomonas musculus</name>
    <dbReference type="NCBI Taxonomy" id="1915356"/>
    <lineage>
        <taxon>Eukaryota</taxon>
        <taxon>Metamonada</taxon>
        <taxon>Parabasalia</taxon>
        <taxon>Tritrichomonadida</taxon>
        <taxon>Tritrichomonadidae</taxon>
        <taxon>Tritrichomonas</taxon>
    </lineage>
</organism>
<dbReference type="Pfam" id="PF03999">
    <property type="entry name" value="MAP65_ASE1"/>
    <property type="match status" value="1"/>
</dbReference>
<dbReference type="GO" id="GO:0004180">
    <property type="term" value="F:carboxypeptidase activity"/>
    <property type="evidence" value="ECO:0007669"/>
    <property type="project" value="UniProtKB-KW"/>
</dbReference>
<gene>
    <name evidence="2" type="ORF">M9Y10_025401</name>
</gene>
<dbReference type="PANTHER" id="PTHR19321:SF41">
    <property type="entry name" value="FASCETTO-RELATED"/>
    <property type="match status" value="1"/>
</dbReference>
<reference evidence="2 3" key="1">
    <citation type="submission" date="2024-04" db="EMBL/GenBank/DDBJ databases">
        <title>Tritrichomonas musculus Genome.</title>
        <authorList>
            <person name="Alves-Ferreira E."/>
            <person name="Grigg M."/>
            <person name="Lorenzi H."/>
            <person name="Galac M."/>
        </authorList>
    </citation>
    <scope>NUCLEOTIDE SEQUENCE [LARGE SCALE GENOMIC DNA]</scope>
    <source>
        <strain evidence="2 3">EAF2021</strain>
    </source>
</reference>
<protein>
    <submittedName>
        <fullName evidence="2">Carboxypeptidase C prc1</fullName>
    </submittedName>
</protein>
<evidence type="ECO:0000313" key="3">
    <source>
        <dbReference type="Proteomes" id="UP001470230"/>
    </source>
</evidence>